<evidence type="ECO:0000313" key="2">
    <source>
        <dbReference type="Proteomes" id="UP001497535"/>
    </source>
</evidence>
<accession>A0ACB0ZA33</accession>
<gene>
    <name evidence="1" type="ORF">MENTE1834_LOCUS22702</name>
</gene>
<protein>
    <submittedName>
        <fullName evidence="1">Uncharacterized protein</fullName>
    </submittedName>
</protein>
<proteinExistence type="predicted"/>
<comment type="caution">
    <text evidence="1">The sequence shown here is derived from an EMBL/GenBank/DDBJ whole genome shotgun (WGS) entry which is preliminary data.</text>
</comment>
<organism evidence="1 2">
    <name type="scientific">Meloidogyne enterolobii</name>
    <name type="common">Root-knot nematode worm</name>
    <name type="synonym">Meloidogyne mayaguensis</name>
    <dbReference type="NCBI Taxonomy" id="390850"/>
    <lineage>
        <taxon>Eukaryota</taxon>
        <taxon>Metazoa</taxon>
        <taxon>Ecdysozoa</taxon>
        <taxon>Nematoda</taxon>
        <taxon>Chromadorea</taxon>
        <taxon>Rhabditida</taxon>
        <taxon>Tylenchina</taxon>
        <taxon>Tylenchomorpha</taxon>
        <taxon>Tylenchoidea</taxon>
        <taxon>Meloidogynidae</taxon>
        <taxon>Meloidogyninae</taxon>
        <taxon>Meloidogyne</taxon>
    </lineage>
</organism>
<sequence>MCCCCWGSRESCVQVVGIYGIVESVHHIVVFVGFHWLATCDVDDCCCCMLSSSFHHHKNLLLFHFHSLLSGCCFLIRRCCPPLILCSLV</sequence>
<dbReference type="Proteomes" id="UP001497535">
    <property type="component" value="Unassembled WGS sequence"/>
</dbReference>
<evidence type="ECO:0000313" key="1">
    <source>
        <dbReference type="EMBL" id="CAK5075874.1"/>
    </source>
</evidence>
<reference evidence="1" key="1">
    <citation type="submission" date="2023-11" db="EMBL/GenBank/DDBJ databases">
        <authorList>
            <person name="Poullet M."/>
        </authorList>
    </citation>
    <scope>NUCLEOTIDE SEQUENCE</scope>
    <source>
        <strain evidence="1">E1834</strain>
    </source>
</reference>
<name>A0ACB0ZA33_MELEN</name>
<dbReference type="EMBL" id="CAVMJV010000028">
    <property type="protein sequence ID" value="CAK5075874.1"/>
    <property type="molecule type" value="Genomic_DNA"/>
</dbReference>
<keyword evidence="2" id="KW-1185">Reference proteome</keyword>